<comment type="caution">
    <text evidence="1">The sequence shown here is derived from an EMBL/GenBank/DDBJ whole genome shotgun (WGS) entry which is preliminary data.</text>
</comment>
<dbReference type="AlphaFoldDB" id="A0A8X6N779"/>
<accession>A0A8X6N779</accession>
<name>A0A8X6N779_NEPPI</name>
<proteinExistence type="predicted"/>
<reference evidence="1" key="1">
    <citation type="submission" date="2020-08" db="EMBL/GenBank/DDBJ databases">
        <title>Multicomponent nature underlies the extraordinary mechanical properties of spider dragline silk.</title>
        <authorList>
            <person name="Kono N."/>
            <person name="Nakamura H."/>
            <person name="Mori M."/>
            <person name="Yoshida Y."/>
            <person name="Ohtoshi R."/>
            <person name="Malay A.D."/>
            <person name="Moran D.A.P."/>
            <person name="Tomita M."/>
            <person name="Numata K."/>
            <person name="Arakawa K."/>
        </authorList>
    </citation>
    <scope>NUCLEOTIDE SEQUENCE</scope>
</reference>
<evidence type="ECO:0000313" key="2">
    <source>
        <dbReference type="Proteomes" id="UP000887013"/>
    </source>
</evidence>
<organism evidence="1 2">
    <name type="scientific">Nephila pilipes</name>
    <name type="common">Giant wood spider</name>
    <name type="synonym">Nephila maculata</name>
    <dbReference type="NCBI Taxonomy" id="299642"/>
    <lineage>
        <taxon>Eukaryota</taxon>
        <taxon>Metazoa</taxon>
        <taxon>Ecdysozoa</taxon>
        <taxon>Arthropoda</taxon>
        <taxon>Chelicerata</taxon>
        <taxon>Arachnida</taxon>
        <taxon>Araneae</taxon>
        <taxon>Araneomorphae</taxon>
        <taxon>Entelegynae</taxon>
        <taxon>Araneoidea</taxon>
        <taxon>Nephilidae</taxon>
        <taxon>Nephila</taxon>
    </lineage>
</organism>
<dbReference type="Proteomes" id="UP000887013">
    <property type="component" value="Unassembled WGS sequence"/>
</dbReference>
<sequence length="121" mass="13907">MDGFLWRTHQTVDQDVSVVGAYARTLVLGFQSTIFNKSSSSLGVNAPDQYPASLQLRIHVSKVSDVPERAFEDLVGTSFDIFSYKTALLHVHFFWLGYRRTGYPSTRRHLTVVHNYEIRRQ</sequence>
<evidence type="ECO:0000313" key="1">
    <source>
        <dbReference type="EMBL" id="GFS97006.1"/>
    </source>
</evidence>
<gene>
    <name evidence="1" type="ORF">NPIL_135531</name>
</gene>
<keyword evidence="2" id="KW-1185">Reference proteome</keyword>
<dbReference type="EMBL" id="BMAW01006005">
    <property type="protein sequence ID" value="GFS97006.1"/>
    <property type="molecule type" value="Genomic_DNA"/>
</dbReference>
<protein>
    <submittedName>
        <fullName evidence="1">Uncharacterized protein</fullName>
    </submittedName>
</protein>